<dbReference type="PROSITE" id="PS52008">
    <property type="entry name" value="GH81"/>
    <property type="match status" value="1"/>
</dbReference>
<keyword evidence="4" id="KW-0378">Hydrolase</keyword>
<comment type="catalytic activity">
    <reaction evidence="1">
        <text>Hydrolysis of (1-&gt;3)-beta-D-glucosidic linkages in (1-&gt;3)-beta-D-glucans.</text>
        <dbReference type="EC" id="3.2.1.39"/>
    </reaction>
</comment>
<dbReference type="InterPro" id="IPR040720">
    <property type="entry name" value="GH81_C"/>
</dbReference>
<dbReference type="GO" id="GO:0042973">
    <property type="term" value="F:glucan endo-1,3-beta-D-glucosidase activity"/>
    <property type="evidence" value="ECO:0007669"/>
    <property type="project" value="UniProtKB-EC"/>
</dbReference>
<evidence type="ECO:0000313" key="12">
    <source>
        <dbReference type="Proteomes" id="UP001209570"/>
    </source>
</evidence>
<reference evidence="11" key="1">
    <citation type="submission" date="2021-12" db="EMBL/GenBank/DDBJ databases">
        <title>Prjna785345.</title>
        <authorList>
            <person name="Rujirawat T."/>
            <person name="Krajaejun T."/>
        </authorList>
    </citation>
    <scope>NUCLEOTIDE SEQUENCE</scope>
    <source>
        <strain evidence="11">Pi057C3</strain>
    </source>
</reference>
<comment type="similarity">
    <text evidence="2">Belongs to the glycosyl hydrolase 81 family.</text>
</comment>
<evidence type="ECO:0000313" key="11">
    <source>
        <dbReference type="EMBL" id="KAJ0401511.1"/>
    </source>
</evidence>
<keyword evidence="7" id="KW-0961">Cell wall biogenesis/degradation</keyword>
<keyword evidence="6" id="KW-0326">Glycosidase</keyword>
<evidence type="ECO:0000256" key="7">
    <source>
        <dbReference type="ARBA" id="ARBA00023316"/>
    </source>
</evidence>
<dbReference type="GO" id="GO:0052861">
    <property type="term" value="F:endo-1,3(4)-beta-glucanase activity"/>
    <property type="evidence" value="ECO:0007669"/>
    <property type="project" value="InterPro"/>
</dbReference>
<keyword evidence="8" id="KW-0624">Polysaccharide degradation</keyword>
<dbReference type="EC" id="3.2.1.39" evidence="3"/>
<proteinExistence type="inferred from homology"/>
<dbReference type="InterPro" id="IPR040451">
    <property type="entry name" value="GH81_N"/>
</dbReference>
<dbReference type="InterPro" id="IPR005200">
    <property type="entry name" value="Endo-beta-glucanase"/>
</dbReference>
<dbReference type="Gene3D" id="1.20.5.420">
    <property type="entry name" value="Immunoglobulin FC, subunit C"/>
    <property type="match status" value="1"/>
</dbReference>
<accession>A0AAD5M3D8</accession>
<evidence type="ECO:0000259" key="10">
    <source>
        <dbReference type="Pfam" id="PF17652"/>
    </source>
</evidence>
<dbReference type="EMBL" id="JAKCXM010000126">
    <property type="protein sequence ID" value="KAJ0401511.1"/>
    <property type="molecule type" value="Genomic_DNA"/>
</dbReference>
<comment type="caution">
    <text evidence="11">The sequence shown here is derived from an EMBL/GenBank/DDBJ whole genome shotgun (WGS) entry which is preliminary data.</text>
</comment>
<name>A0AAD5M3D8_PYTIN</name>
<evidence type="ECO:0000256" key="4">
    <source>
        <dbReference type="ARBA" id="ARBA00022801"/>
    </source>
</evidence>
<dbReference type="Pfam" id="PF03639">
    <property type="entry name" value="Glyco_hydro_81"/>
    <property type="match status" value="1"/>
</dbReference>
<dbReference type="Gene3D" id="1.10.287.1170">
    <property type="entry name" value="glycoside hydrolase family 81 endo-[beta] glucanase"/>
    <property type="match status" value="1"/>
</dbReference>
<dbReference type="PANTHER" id="PTHR31983:SF0">
    <property type="entry name" value="GLUCAN ENDO-1,3-BETA-D-GLUCOSIDASE 2"/>
    <property type="match status" value="1"/>
</dbReference>
<organism evidence="11 12">
    <name type="scientific">Pythium insidiosum</name>
    <name type="common">Pythiosis disease agent</name>
    <dbReference type="NCBI Taxonomy" id="114742"/>
    <lineage>
        <taxon>Eukaryota</taxon>
        <taxon>Sar</taxon>
        <taxon>Stramenopiles</taxon>
        <taxon>Oomycota</taxon>
        <taxon>Peronosporomycetes</taxon>
        <taxon>Pythiales</taxon>
        <taxon>Pythiaceae</taxon>
        <taxon>Pythium</taxon>
    </lineage>
</organism>
<dbReference type="GO" id="GO:0000272">
    <property type="term" value="P:polysaccharide catabolic process"/>
    <property type="evidence" value="ECO:0007669"/>
    <property type="project" value="UniProtKB-KW"/>
</dbReference>
<gene>
    <name evidence="11" type="ORF">P43SY_009371</name>
</gene>
<evidence type="ECO:0000259" key="9">
    <source>
        <dbReference type="Pfam" id="PF03639"/>
    </source>
</evidence>
<dbReference type="Gene3D" id="2.70.98.30">
    <property type="entry name" value="Golgi alpha-mannosidase II, domain 4"/>
    <property type="match status" value="1"/>
</dbReference>
<evidence type="ECO:0000256" key="2">
    <source>
        <dbReference type="ARBA" id="ARBA00010730"/>
    </source>
</evidence>
<feature type="domain" description="Glycosyl hydrolase family 81 N-terminal" evidence="9">
    <location>
        <begin position="67"/>
        <end position="405"/>
    </location>
</feature>
<sequence length="817" mass="91450">MRRDQRSVLENLLATTTVSSLFHSQPSTMLPTTASPPVDSVFKWTDALRSLISPHNVDAVLARDRATQPAIPTNAWWGNLLAWDAHASTPQRDSDPIFSNPYVYHVAGGRGLSVGYLHDYRTDGPINENGAIKFYFYPATIKNLVFSATEWTSSRSAGGRGDRLFLQIDAWDDLGVALTMASTAGFAGVHDVSPAQFARMYLSMGNAFTTVEYQGLHAQLQSDHGIIRVNDTPYQEGVQLQSNELVVHLNNGQKWMLTFFPSAAATLGGGRLGRREELRVVLQHNTITTVEPFFGVVQAAIVCSQDCRDEVAISSLYREVAGVYPVASKLVLDSKTNAESFGFEWTLRDVRPPSPSSLFGASCPAVTHLHFALPHMEKLLDSSSVVRRSELQLWSHTRGRMQAYTLRANDPAKGLPQWRFRVPEELSEMVDTQATAFFPVHGTPLSRNVVAEIGLVDVLHKEIAQTDWRQAIPHEGSYYFKGKALQKFATMCLVAQQLVASTHPELKPLLDQGVRQLRELILAFVKNVSAYPLVYDTVYRGIISSEALHKRDINVDFGNAVYNDHHYHYGYLVTAIATLLNLPNGVESVQDRVELQRFVETLLRDVANPEASDPFFPRFRHFNWFLGHSYSHGVTPMADGKDEESTSEEVNFLYGTALYARVTSNRPLENLAKLMLKVNTLAIRTYFLLEDSSRNIHPPTFLKNKVTGICFDNKCDYATWFNPARECIHGIQMLPVSPMLDVVRSRTFVREEWEQILAGLDCVKNWEHKGTGWTSLLYSNAAVLNPLLSTHVLAKVPMDDGLSRAWALYMAATKRTT</sequence>
<evidence type="ECO:0000256" key="3">
    <source>
        <dbReference type="ARBA" id="ARBA00012780"/>
    </source>
</evidence>
<feature type="domain" description="Glycosyl hydrolase family 81 C-terminal" evidence="10">
    <location>
        <begin position="455"/>
        <end position="808"/>
    </location>
</feature>
<protein>
    <recommendedName>
        <fullName evidence="3">glucan endo-1,3-beta-D-glucosidase</fullName>
        <ecNumber evidence="3">3.2.1.39</ecNumber>
    </recommendedName>
</protein>
<keyword evidence="5" id="KW-0119">Carbohydrate metabolism</keyword>
<dbReference type="AlphaFoldDB" id="A0AAD5M3D8"/>
<dbReference type="GO" id="GO:0071555">
    <property type="term" value="P:cell wall organization"/>
    <property type="evidence" value="ECO:0007669"/>
    <property type="project" value="UniProtKB-KW"/>
</dbReference>
<dbReference type="PANTHER" id="PTHR31983">
    <property type="entry name" value="ENDO-1,3(4)-BETA-GLUCANASE 1"/>
    <property type="match status" value="1"/>
</dbReference>
<keyword evidence="12" id="KW-1185">Reference proteome</keyword>
<evidence type="ECO:0000256" key="6">
    <source>
        <dbReference type="ARBA" id="ARBA00023295"/>
    </source>
</evidence>
<evidence type="ECO:0000256" key="8">
    <source>
        <dbReference type="ARBA" id="ARBA00023326"/>
    </source>
</evidence>
<evidence type="ECO:0000256" key="5">
    <source>
        <dbReference type="ARBA" id="ARBA00023277"/>
    </source>
</evidence>
<dbReference type="Pfam" id="PF17652">
    <property type="entry name" value="Glyco_hydro81C"/>
    <property type="match status" value="1"/>
</dbReference>
<dbReference type="Proteomes" id="UP001209570">
    <property type="component" value="Unassembled WGS sequence"/>
</dbReference>
<evidence type="ECO:0000256" key="1">
    <source>
        <dbReference type="ARBA" id="ARBA00000382"/>
    </source>
</evidence>